<protein>
    <recommendedName>
        <fullName evidence="5">Radical SAM core domain-containing protein</fullName>
    </recommendedName>
</protein>
<sequence>MPEKLPLNVLLTKKCNARCRFCVEETNERTTDRLNWQEFALKINSMIGRKEVTDVLLLGGEPLYFPGIIDLVRALEVSPIITTNGHRLAHNPKFLHDFKILPLQALNISIEHYDPKKRDLLARTSLYENDEIVAAVKQLPFPVRINCLLLKGCIDSVGEISKMAEFAAATGAKELKIGEVTARNPQIHDFLNPEIIAFNHSHYVEIPDPVFRLKCHELGGTHFWKEIAGVKVYFNSPPDYAQAGGRDKNGRHYHRVLFNDGQIGFSWRRADGLTNSI</sequence>
<evidence type="ECO:0000313" key="6">
    <source>
        <dbReference type="EMBL" id="OGG06850.1"/>
    </source>
</evidence>
<dbReference type="EMBL" id="MFJG01000019">
    <property type="protein sequence ID" value="OGG06850.1"/>
    <property type="molecule type" value="Genomic_DNA"/>
</dbReference>
<dbReference type="PANTHER" id="PTHR11228">
    <property type="entry name" value="RADICAL SAM DOMAIN PROTEIN"/>
    <property type="match status" value="1"/>
</dbReference>
<evidence type="ECO:0000256" key="4">
    <source>
        <dbReference type="ARBA" id="ARBA00023014"/>
    </source>
</evidence>
<name>A0A1F5Z324_9BACT</name>
<evidence type="ECO:0000313" key="7">
    <source>
        <dbReference type="Proteomes" id="UP000178681"/>
    </source>
</evidence>
<organism evidence="6 7">
    <name type="scientific">Candidatus Gottesmanbacteria bacterium RIFCSPHIGHO2_01_FULL_42_12</name>
    <dbReference type="NCBI Taxonomy" id="1798377"/>
    <lineage>
        <taxon>Bacteria</taxon>
        <taxon>Candidatus Gottesmaniibacteriota</taxon>
    </lineage>
</organism>
<dbReference type="PANTHER" id="PTHR11228:SF35">
    <property type="entry name" value="MOLYBDENUM COFACTOR BIOSYNTHESIS PROTEIN A-RELATED"/>
    <property type="match status" value="1"/>
</dbReference>
<dbReference type="AlphaFoldDB" id="A0A1F5Z324"/>
<dbReference type="SFLD" id="SFLDG01067">
    <property type="entry name" value="SPASM/twitch_domain_containing"/>
    <property type="match status" value="1"/>
</dbReference>
<gene>
    <name evidence="6" type="ORF">A2872_00495</name>
</gene>
<dbReference type="GO" id="GO:0046872">
    <property type="term" value="F:metal ion binding"/>
    <property type="evidence" value="ECO:0007669"/>
    <property type="project" value="UniProtKB-KW"/>
</dbReference>
<dbReference type="STRING" id="1798377.A2872_00495"/>
<reference evidence="6 7" key="1">
    <citation type="journal article" date="2016" name="Nat. Commun.">
        <title>Thousands of microbial genomes shed light on interconnected biogeochemical processes in an aquifer system.</title>
        <authorList>
            <person name="Anantharaman K."/>
            <person name="Brown C.T."/>
            <person name="Hug L.A."/>
            <person name="Sharon I."/>
            <person name="Castelle C.J."/>
            <person name="Probst A.J."/>
            <person name="Thomas B.C."/>
            <person name="Singh A."/>
            <person name="Wilkins M.J."/>
            <person name="Karaoz U."/>
            <person name="Brodie E.L."/>
            <person name="Williams K.H."/>
            <person name="Hubbard S.S."/>
            <person name="Banfield J.F."/>
        </authorList>
    </citation>
    <scope>NUCLEOTIDE SEQUENCE [LARGE SCALE GENOMIC DNA]</scope>
</reference>
<evidence type="ECO:0000256" key="2">
    <source>
        <dbReference type="ARBA" id="ARBA00022723"/>
    </source>
</evidence>
<dbReference type="GO" id="GO:0003824">
    <property type="term" value="F:catalytic activity"/>
    <property type="evidence" value="ECO:0007669"/>
    <property type="project" value="InterPro"/>
</dbReference>
<dbReference type="InterPro" id="IPR007197">
    <property type="entry name" value="rSAM"/>
</dbReference>
<evidence type="ECO:0000256" key="3">
    <source>
        <dbReference type="ARBA" id="ARBA00023004"/>
    </source>
</evidence>
<dbReference type="Pfam" id="PF04055">
    <property type="entry name" value="Radical_SAM"/>
    <property type="match status" value="1"/>
</dbReference>
<keyword evidence="3" id="KW-0408">Iron</keyword>
<evidence type="ECO:0000259" key="5">
    <source>
        <dbReference type="PROSITE" id="PS51918"/>
    </source>
</evidence>
<dbReference type="Proteomes" id="UP000178681">
    <property type="component" value="Unassembled WGS sequence"/>
</dbReference>
<keyword evidence="2" id="KW-0479">Metal-binding</keyword>
<feature type="domain" description="Radical SAM core" evidence="5">
    <location>
        <begin position="1"/>
        <end position="209"/>
    </location>
</feature>
<accession>A0A1F5Z324</accession>
<dbReference type="GO" id="GO:0051536">
    <property type="term" value="F:iron-sulfur cluster binding"/>
    <property type="evidence" value="ECO:0007669"/>
    <property type="project" value="UniProtKB-KW"/>
</dbReference>
<dbReference type="SUPFAM" id="SSF102114">
    <property type="entry name" value="Radical SAM enzymes"/>
    <property type="match status" value="1"/>
</dbReference>
<dbReference type="PROSITE" id="PS51918">
    <property type="entry name" value="RADICAL_SAM"/>
    <property type="match status" value="1"/>
</dbReference>
<dbReference type="InterPro" id="IPR058240">
    <property type="entry name" value="rSAM_sf"/>
</dbReference>
<dbReference type="InterPro" id="IPR050377">
    <property type="entry name" value="Radical_SAM_PqqE_MftC-like"/>
</dbReference>
<comment type="caution">
    <text evidence="6">The sequence shown here is derived from an EMBL/GenBank/DDBJ whole genome shotgun (WGS) entry which is preliminary data.</text>
</comment>
<dbReference type="InterPro" id="IPR013785">
    <property type="entry name" value="Aldolase_TIM"/>
</dbReference>
<dbReference type="SFLD" id="SFLDS00029">
    <property type="entry name" value="Radical_SAM"/>
    <property type="match status" value="1"/>
</dbReference>
<dbReference type="CDD" id="cd01335">
    <property type="entry name" value="Radical_SAM"/>
    <property type="match status" value="1"/>
</dbReference>
<keyword evidence="1" id="KW-0949">S-adenosyl-L-methionine</keyword>
<keyword evidence="4" id="KW-0411">Iron-sulfur</keyword>
<dbReference type="Gene3D" id="3.20.20.70">
    <property type="entry name" value="Aldolase class I"/>
    <property type="match status" value="1"/>
</dbReference>
<evidence type="ECO:0000256" key="1">
    <source>
        <dbReference type="ARBA" id="ARBA00022691"/>
    </source>
</evidence>
<proteinExistence type="predicted"/>